<evidence type="ECO:0000313" key="3">
    <source>
        <dbReference type="Proteomes" id="UP000244906"/>
    </source>
</evidence>
<keyword evidence="1" id="KW-1133">Transmembrane helix</keyword>
<keyword evidence="3" id="KW-1185">Reference proteome</keyword>
<keyword evidence="1" id="KW-0472">Membrane</keyword>
<comment type="caution">
    <text evidence="2">The sequence shown here is derived from an EMBL/GenBank/DDBJ whole genome shotgun (WGS) entry which is preliminary data.</text>
</comment>
<dbReference type="Proteomes" id="UP000244906">
    <property type="component" value="Unassembled WGS sequence"/>
</dbReference>
<gene>
    <name evidence="2" type="ORF">DC094_09320</name>
</gene>
<accession>A0A2V1GU29</accession>
<protein>
    <submittedName>
        <fullName evidence="2">Uncharacterized protein</fullName>
    </submittedName>
</protein>
<proteinExistence type="predicted"/>
<keyword evidence="1" id="KW-0812">Transmembrane</keyword>
<evidence type="ECO:0000313" key="2">
    <source>
        <dbReference type="EMBL" id="PVZ69519.1"/>
    </source>
</evidence>
<feature type="transmembrane region" description="Helical" evidence="1">
    <location>
        <begin position="42"/>
        <end position="62"/>
    </location>
</feature>
<name>A0A2V1GU29_9GAMM</name>
<organism evidence="2 3">
    <name type="scientific">Pelagibaculum spongiae</name>
    <dbReference type="NCBI Taxonomy" id="2080658"/>
    <lineage>
        <taxon>Bacteria</taxon>
        <taxon>Pseudomonadati</taxon>
        <taxon>Pseudomonadota</taxon>
        <taxon>Gammaproteobacteria</taxon>
        <taxon>Oceanospirillales</taxon>
        <taxon>Pelagibaculum</taxon>
    </lineage>
</organism>
<dbReference type="AlphaFoldDB" id="A0A2V1GU29"/>
<evidence type="ECO:0000256" key="1">
    <source>
        <dbReference type="SAM" id="Phobius"/>
    </source>
</evidence>
<reference evidence="2 3" key="1">
    <citation type="submission" date="2018-04" db="EMBL/GenBank/DDBJ databases">
        <title>Thalassorhabdus spongiae gen. nov., sp. nov., isolated from a marine sponge in South-West Iceland.</title>
        <authorList>
            <person name="Knobloch S."/>
            <person name="Daussin A."/>
            <person name="Johannsson R."/>
            <person name="Marteinsson V.T."/>
        </authorList>
    </citation>
    <scope>NUCLEOTIDE SEQUENCE [LARGE SCALE GENOMIC DNA]</scope>
    <source>
        <strain evidence="2 3">Hp12</strain>
    </source>
</reference>
<sequence length="69" mass="7887">MLNGYVILIKSILKNYHKLFALLALTKVKDKARDRHINSQQLVFLALMTNIITVSVGFRFYAPAKQHAT</sequence>
<dbReference type="EMBL" id="QDDL01000003">
    <property type="protein sequence ID" value="PVZ69519.1"/>
    <property type="molecule type" value="Genomic_DNA"/>
</dbReference>